<dbReference type="RefSeq" id="XP_070917459.1">
    <property type="nucleotide sequence ID" value="XM_071061358.1"/>
</dbReference>
<evidence type="ECO:0000313" key="3">
    <source>
        <dbReference type="Proteomes" id="UP001628179"/>
    </source>
</evidence>
<dbReference type="GeneID" id="98176681"/>
<keyword evidence="3" id="KW-1185">Reference proteome</keyword>
<accession>A0ABQ0GDB4</accession>
<evidence type="ECO:0000256" key="1">
    <source>
        <dbReference type="SAM" id="MobiDB-lite"/>
    </source>
</evidence>
<proteinExistence type="predicted"/>
<protein>
    <submittedName>
        <fullName evidence="2">Uncharacterized protein</fullName>
    </submittedName>
</protein>
<sequence length="286" mass="31088">MLQKVLRHAQDDAEPPNICVRSISVYGQAGMLAQSLEYPIAPLSHDPGGVHIVSAQFVSRLSGHELQTTRDWAHTGSCHIRIVWGYPGHEYPSFTTRHLLTDGGIPGEVSFSGGLDWALRIMENAKAFKLMRRPAGGPEYPIIPSSTSAGDVRKWPLRGPARTWPVSRSRPEPSSPSQVPEIPRPMSPELADDQISICSELTSATTISDTDTDISGSHSPNSAEPREPFPGIGSAATHLADNLFQQAVQNDEFHRRRRAAEALYAHNGDTSGLLAVQASVSRFRGS</sequence>
<evidence type="ECO:0000313" key="2">
    <source>
        <dbReference type="EMBL" id="GAB1315728.1"/>
    </source>
</evidence>
<comment type="caution">
    <text evidence="2">The sequence shown here is derived from an EMBL/GenBank/DDBJ whole genome shotgun (WGS) entry which is preliminary data.</text>
</comment>
<organism evidence="2 3">
    <name type="scientific">Madurella fahalii</name>
    <dbReference type="NCBI Taxonomy" id="1157608"/>
    <lineage>
        <taxon>Eukaryota</taxon>
        <taxon>Fungi</taxon>
        <taxon>Dikarya</taxon>
        <taxon>Ascomycota</taxon>
        <taxon>Pezizomycotina</taxon>
        <taxon>Sordariomycetes</taxon>
        <taxon>Sordariomycetidae</taxon>
        <taxon>Sordariales</taxon>
        <taxon>Sordariales incertae sedis</taxon>
        <taxon>Madurella</taxon>
    </lineage>
</organism>
<name>A0ABQ0GDB4_9PEZI</name>
<feature type="region of interest" description="Disordered" evidence="1">
    <location>
        <begin position="162"/>
        <end position="189"/>
    </location>
</feature>
<dbReference type="Proteomes" id="UP001628179">
    <property type="component" value="Unassembled WGS sequence"/>
</dbReference>
<reference evidence="2 3" key="1">
    <citation type="submission" date="2024-09" db="EMBL/GenBank/DDBJ databases">
        <title>Itraconazole resistance in Madurella fahalii resulting from another homologue of gene encoding cytochrome P450 14-alpha sterol demethylase (CYP51).</title>
        <authorList>
            <person name="Yoshioka I."/>
            <person name="Fahal A.H."/>
            <person name="Kaneko S."/>
            <person name="Yaguchi T."/>
        </authorList>
    </citation>
    <scope>NUCLEOTIDE SEQUENCE [LARGE SCALE GENOMIC DNA]</scope>
    <source>
        <strain evidence="2 3">IFM 68171</strain>
    </source>
</reference>
<feature type="region of interest" description="Disordered" evidence="1">
    <location>
        <begin position="204"/>
        <end position="234"/>
    </location>
</feature>
<dbReference type="EMBL" id="BAAFSV010000003">
    <property type="protein sequence ID" value="GAB1315728.1"/>
    <property type="molecule type" value="Genomic_DNA"/>
</dbReference>
<gene>
    <name evidence="2" type="ORF">MFIFM68171_05938</name>
</gene>
<feature type="compositionally biased region" description="Low complexity" evidence="1">
    <location>
        <begin position="204"/>
        <end position="219"/>
    </location>
</feature>